<comment type="caution">
    <text evidence="8">The sequence shown here is derived from an EMBL/GenBank/DDBJ whole genome shotgun (WGS) entry which is preliminary data.</text>
</comment>
<evidence type="ECO:0000256" key="7">
    <source>
        <dbReference type="SAM" id="Phobius"/>
    </source>
</evidence>
<evidence type="ECO:0000256" key="2">
    <source>
        <dbReference type="ARBA" id="ARBA00007015"/>
    </source>
</evidence>
<dbReference type="SUPFAM" id="SSF103473">
    <property type="entry name" value="MFS general substrate transporter"/>
    <property type="match status" value="1"/>
</dbReference>
<feature type="transmembrane region" description="Helical" evidence="7">
    <location>
        <begin position="347"/>
        <end position="365"/>
    </location>
</feature>
<keyword evidence="3" id="KW-0813">Transport</keyword>
<dbReference type="InterPro" id="IPR039309">
    <property type="entry name" value="BT1"/>
</dbReference>
<dbReference type="EMBL" id="LNFP01000127">
    <property type="protein sequence ID" value="KUF97125.1"/>
    <property type="molecule type" value="Genomic_DNA"/>
</dbReference>
<dbReference type="Proteomes" id="UP000054636">
    <property type="component" value="Unassembled WGS sequence"/>
</dbReference>
<name>A0A0W8DLR2_PHYNI</name>
<feature type="transmembrane region" description="Helical" evidence="7">
    <location>
        <begin position="187"/>
        <end position="205"/>
    </location>
</feature>
<evidence type="ECO:0000313" key="8">
    <source>
        <dbReference type="EMBL" id="KUF97125.1"/>
    </source>
</evidence>
<protein>
    <submittedName>
        <fullName evidence="8">WD repeat-containing protein 3</fullName>
    </submittedName>
</protein>
<feature type="transmembrane region" description="Helical" evidence="7">
    <location>
        <begin position="212"/>
        <end position="231"/>
    </location>
</feature>
<keyword evidence="5 7" id="KW-1133">Transmembrane helix</keyword>
<evidence type="ECO:0000256" key="3">
    <source>
        <dbReference type="ARBA" id="ARBA00022448"/>
    </source>
</evidence>
<gene>
    <name evidence="8" type="ORF">AM588_10009269</name>
</gene>
<evidence type="ECO:0000313" key="9">
    <source>
        <dbReference type="Proteomes" id="UP000054636"/>
    </source>
</evidence>
<dbReference type="AlphaFoldDB" id="A0A0W8DLR2"/>
<accession>A0A0W8DLR2</accession>
<keyword evidence="6 7" id="KW-0472">Membrane</keyword>
<evidence type="ECO:0000256" key="5">
    <source>
        <dbReference type="ARBA" id="ARBA00022989"/>
    </source>
</evidence>
<organism evidence="8 9">
    <name type="scientific">Phytophthora nicotianae</name>
    <name type="common">Potato buckeye rot agent</name>
    <name type="synonym">Phytophthora parasitica</name>
    <dbReference type="NCBI Taxonomy" id="4792"/>
    <lineage>
        <taxon>Eukaryota</taxon>
        <taxon>Sar</taxon>
        <taxon>Stramenopiles</taxon>
        <taxon>Oomycota</taxon>
        <taxon>Peronosporomycetes</taxon>
        <taxon>Peronosporales</taxon>
        <taxon>Peronosporaceae</taxon>
        <taxon>Phytophthora</taxon>
    </lineage>
</organism>
<evidence type="ECO:0000256" key="4">
    <source>
        <dbReference type="ARBA" id="ARBA00022692"/>
    </source>
</evidence>
<keyword evidence="4 7" id="KW-0812">Transmembrane</keyword>
<dbReference type="PANTHER" id="PTHR31585">
    <property type="entry name" value="FOLATE-BIOPTERIN TRANSPORTER 1, CHLOROPLASTIC"/>
    <property type="match status" value="1"/>
</dbReference>
<sequence>MEAPEQLKKNSYAEVKSPYAENDISLGQHENGALRAPRGSVSVYSWENFGMAAHSAGVGIVNSTISGVVYAVLNNYLHMSATLVATAVALIQFPRSLPHPEQLATIDTDAPNRGIKMIILMMIANFEERVTSGPSKSVFTFLYELLQRKTIYRYIAFRFFYNVFAMISVTSANAIQSTWAGVEPINNGIAAMLASFLTMLGTYLIKKYGLAWNWRYIIIFAQILVSVVLAWCSTPREDPFAATDFVGALFMLEVDSEDFEATLFGLAVTSQRVGIPFGTVITKSVDGYFDIEREYIQQDDHHVRSQVTYAYLIAYAVNLLAIVFVVLLPRQKEELHRMQRDNATNKIMGIVTICVLIFALAWSLMTNILSLFDSTSCLRIAGGSGC</sequence>
<comment type="similarity">
    <text evidence="2">Belongs to the major facilitator superfamily. Folate-biopterin transporter (TC 2.A.71) family.</text>
</comment>
<dbReference type="InterPro" id="IPR036259">
    <property type="entry name" value="MFS_trans_sf"/>
</dbReference>
<reference evidence="8 9" key="1">
    <citation type="submission" date="2015-11" db="EMBL/GenBank/DDBJ databases">
        <title>Genomes and virulence difference between two physiological races of Phytophthora nicotianae.</title>
        <authorList>
            <person name="Liu H."/>
            <person name="Ma X."/>
            <person name="Yu H."/>
            <person name="Fang D."/>
            <person name="Li Y."/>
            <person name="Wang X."/>
            <person name="Wang W."/>
            <person name="Dong Y."/>
            <person name="Xiao B."/>
        </authorList>
    </citation>
    <scope>NUCLEOTIDE SEQUENCE [LARGE SCALE GENOMIC DNA]</scope>
    <source>
        <strain evidence="9">race 1</strain>
    </source>
</reference>
<dbReference type="Gene3D" id="1.20.1250.20">
    <property type="entry name" value="MFS general substrate transporter like domains"/>
    <property type="match status" value="1"/>
</dbReference>
<feature type="transmembrane region" description="Helical" evidence="7">
    <location>
        <begin position="309"/>
        <end position="327"/>
    </location>
</feature>
<evidence type="ECO:0000256" key="6">
    <source>
        <dbReference type="ARBA" id="ARBA00023136"/>
    </source>
</evidence>
<feature type="transmembrane region" description="Helical" evidence="7">
    <location>
        <begin position="155"/>
        <end position="175"/>
    </location>
</feature>
<evidence type="ECO:0000256" key="1">
    <source>
        <dbReference type="ARBA" id="ARBA00004141"/>
    </source>
</evidence>
<dbReference type="PANTHER" id="PTHR31585:SF5">
    <property type="entry name" value="RNA-BINDING S4 DOMAIN-CONTAINING PROTEIN"/>
    <property type="match status" value="1"/>
</dbReference>
<comment type="subcellular location">
    <subcellularLocation>
        <location evidence="1">Membrane</location>
        <topology evidence="1">Multi-pass membrane protein</topology>
    </subcellularLocation>
</comment>
<proteinExistence type="inferred from homology"/>
<dbReference type="GO" id="GO:0016020">
    <property type="term" value="C:membrane"/>
    <property type="evidence" value="ECO:0007669"/>
    <property type="project" value="UniProtKB-SubCell"/>
</dbReference>